<evidence type="ECO:0000256" key="9">
    <source>
        <dbReference type="ARBA" id="ARBA00023170"/>
    </source>
</evidence>
<dbReference type="AlphaFoldDB" id="A0A8M1MBH9"/>
<dbReference type="InterPro" id="IPR007960">
    <property type="entry name" value="TAS2R"/>
</dbReference>
<evidence type="ECO:0000256" key="7">
    <source>
        <dbReference type="ARBA" id="ARBA00023040"/>
    </source>
</evidence>
<comment type="subcellular location">
    <subcellularLocation>
        <location evidence="1">Membrane</location>
        <topology evidence="1">Multi-pass membrane protein</topology>
    </subcellularLocation>
</comment>
<evidence type="ECO:0000256" key="3">
    <source>
        <dbReference type="ARBA" id="ARBA00022480"/>
    </source>
</evidence>
<evidence type="ECO:0000256" key="2">
    <source>
        <dbReference type="ARBA" id="ARBA00007376"/>
    </source>
</evidence>
<keyword evidence="3" id="KW-0919">Taste</keyword>
<dbReference type="PANTHER" id="PTHR11394">
    <property type="entry name" value="TASTE RECEPTOR TYPE 2"/>
    <property type="match status" value="1"/>
</dbReference>
<dbReference type="GO" id="GO:0033038">
    <property type="term" value="F:bitter taste receptor activity"/>
    <property type="evidence" value="ECO:0007669"/>
    <property type="project" value="InterPro"/>
</dbReference>
<protein>
    <submittedName>
        <fullName evidence="14">Taste receptor type 2 member 110-like</fullName>
    </submittedName>
</protein>
<name>A0A8M1MBH9_NEOSC</name>
<evidence type="ECO:0000256" key="8">
    <source>
        <dbReference type="ARBA" id="ARBA00023136"/>
    </source>
</evidence>
<feature type="transmembrane region" description="Helical" evidence="12">
    <location>
        <begin position="90"/>
        <end position="121"/>
    </location>
</feature>
<organism evidence="13 14">
    <name type="scientific">Neomonachus schauinslandi</name>
    <name type="common">Hawaiian monk seal</name>
    <name type="synonym">Monachus schauinslandi</name>
    <dbReference type="NCBI Taxonomy" id="29088"/>
    <lineage>
        <taxon>Eukaryota</taxon>
        <taxon>Metazoa</taxon>
        <taxon>Chordata</taxon>
        <taxon>Craniata</taxon>
        <taxon>Vertebrata</taxon>
        <taxon>Euteleostomi</taxon>
        <taxon>Mammalia</taxon>
        <taxon>Eutheria</taxon>
        <taxon>Laurasiatheria</taxon>
        <taxon>Carnivora</taxon>
        <taxon>Caniformia</taxon>
        <taxon>Pinnipedia</taxon>
        <taxon>Phocidae</taxon>
        <taxon>Monachinae</taxon>
        <taxon>Monachini</taxon>
        <taxon>Neomonachus</taxon>
    </lineage>
</organism>
<accession>A0A8M1MBH9</accession>
<keyword evidence="9" id="KW-0675">Receptor</keyword>
<feature type="transmembrane region" description="Helical" evidence="12">
    <location>
        <begin position="48"/>
        <end position="70"/>
    </location>
</feature>
<keyword evidence="4" id="KW-0716">Sensory transduction</keyword>
<evidence type="ECO:0000256" key="5">
    <source>
        <dbReference type="ARBA" id="ARBA00022692"/>
    </source>
</evidence>
<evidence type="ECO:0000256" key="1">
    <source>
        <dbReference type="ARBA" id="ARBA00004141"/>
    </source>
</evidence>
<evidence type="ECO:0000256" key="11">
    <source>
        <dbReference type="RuleBase" id="RU004423"/>
    </source>
</evidence>
<keyword evidence="8 12" id="KW-0472">Membrane</keyword>
<keyword evidence="10" id="KW-0807">Transducer</keyword>
<feature type="transmembrane region" description="Helical" evidence="12">
    <location>
        <begin position="150"/>
        <end position="168"/>
    </location>
</feature>
<dbReference type="PANTHER" id="PTHR11394:SF76">
    <property type="entry name" value="TASTE RECEPTOR TYPE 2"/>
    <property type="match status" value="1"/>
</dbReference>
<keyword evidence="6 12" id="KW-1133">Transmembrane helix</keyword>
<dbReference type="KEGG" id="nsu:110580791"/>
<reference evidence="14" key="1">
    <citation type="submission" date="2025-08" db="UniProtKB">
        <authorList>
            <consortium name="RefSeq"/>
        </authorList>
    </citation>
    <scope>IDENTIFICATION</scope>
    <source>
        <tissue evidence="14">Blood</tissue>
    </source>
</reference>
<dbReference type="GeneID" id="110580791"/>
<comment type="similarity">
    <text evidence="2 11">Belongs to the G-protein coupled receptor T2R family.</text>
</comment>
<evidence type="ECO:0000256" key="10">
    <source>
        <dbReference type="ARBA" id="ARBA00023224"/>
    </source>
</evidence>
<keyword evidence="5 12" id="KW-0812">Transmembrane</keyword>
<evidence type="ECO:0000256" key="6">
    <source>
        <dbReference type="ARBA" id="ARBA00022989"/>
    </source>
</evidence>
<dbReference type="RefSeq" id="XP_044771152.1">
    <property type="nucleotide sequence ID" value="XM_044915217.1"/>
</dbReference>
<sequence>MSSMMETLFIIISVIEFITGILGNGLTVLGNSIDGIRNQKNQMLSFDILWIGSNCFCMICTTCFNVFYFLKIAKFSNPIFPWMKWKIHKVHPIIVLEMIMVFIIFFIMSLICLLLLILSLWSRMRPVKLQGTYSRDFSSEAHERATKARISFLLLFIMYYLIIAQRIIQVVPSSGQVTFKSKGKKLWHFMEKPTES</sequence>
<dbReference type="GO" id="GO:0016020">
    <property type="term" value="C:membrane"/>
    <property type="evidence" value="ECO:0007669"/>
    <property type="project" value="UniProtKB-SubCell"/>
</dbReference>
<evidence type="ECO:0000256" key="12">
    <source>
        <dbReference type="SAM" id="Phobius"/>
    </source>
</evidence>
<dbReference type="Pfam" id="PF05296">
    <property type="entry name" value="TAS2R"/>
    <property type="match status" value="2"/>
</dbReference>
<keyword evidence="13" id="KW-1185">Reference proteome</keyword>
<proteinExistence type="inferred from homology"/>
<keyword evidence="7" id="KW-0297">G-protein coupled receptor</keyword>
<evidence type="ECO:0000313" key="14">
    <source>
        <dbReference type="RefSeq" id="XP_044771152.1"/>
    </source>
</evidence>
<evidence type="ECO:0000313" key="13">
    <source>
        <dbReference type="Proteomes" id="UP000248481"/>
    </source>
</evidence>
<dbReference type="Proteomes" id="UP000248481">
    <property type="component" value="Chromosome 5"/>
</dbReference>
<evidence type="ECO:0000256" key="4">
    <source>
        <dbReference type="ARBA" id="ARBA00022606"/>
    </source>
</evidence>
<gene>
    <name evidence="14" type="primary">LOC110580791</name>
</gene>
<dbReference type="GO" id="GO:0004930">
    <property type="term" value="F:G protein-coupled receptor activity"/>
    <property type="evidence" value="ECO:0007669"/>
    <property type="project" value="UniProtKB-KW"/>
</dbReference>
<feature type="transmembrane region" description="Helical" evidence="12">
    <location>
        <begin position="7"/>
        <end position="28"/>
    </location>
</feature>